<dbReference type="PANTHER" id="PTHR35201">
    <property type="entry name" value="TERPENE SYNTHASE"/>
    <property type="match status" value="1"/>
</dbReference>
<keyword evidence="3 7" id="KW-0460">Magnesium</keyword>
<evidence type="ECO:0000313" key="9">
    <source>
        <dbReference type="EMBL" id="WUV46859.1"/>
    </source>
</evidence>
<comment type="catalytic activity">
    <reaction evidence="5">
        <text>(E)-2-methylgeranyl diphosphate + H2O = 2-methylisoborneol + diphosphate</text>
        <dbReference type="Rhea" id="RHEA:32571"/>
        <dbReference type="ChEBI" id="CHEBI:15377"/>
        <dbReference type="ChEBI" id="CHEBI:33019"/>
        <dbReference type="ChEBI" id="CHEBI:61984"/>
        <dbReference type="ChEBI" id="CHEBI:61987"/>
        <dbReference type="EC" id="4.2.3.118"/>
    </reaction>
</comment>
<dbReference type="RefSeq" id="WP_329410900.1">
    <property type="nucleotide sequence ID" value="NZ_CP109441.1"/>
</dbReference>
<evidence type="ECO:0000256" key="3">
    <source>
        <dbReference type="ARBA" id="ARBA00022842"/>
    </source>
</evidence>
<evidence type="ECO:0000256" key="5">
    <source>
        <dbReference type="ARBA" id="ARBA00035573"/>
    </source>
</evidence>
<evidence type="ECO:0000256" key="1">
    <source>
        <dbReference type="ARBA" id="ARBA00001946"/>
    </source>
</evidence>
<dbReference type="Gene3D" id="1.10.600.10">
    <property type="entry name" value="Farnesyl Diphosphate Synthase"/>
    <property type="match status" value="1"/>
</dbReference>
<dbReference type="Pfam" id="PF19086">
    <property type="entry name" value="Terpene_syn_C_2"/>
    <property type="match status" value="1"/>
</dbReference>
<dbReference type="PANTHER" id="PTHR35201:SF4">
    <property type="entry name" value="BETA-PINACENE SYNTHASE-RELATED"/>
    <property type="match status" value="1"/>
</dbReference>
<evidence type="ECO:0000256" key="6">
    <source>
        <dbReference type="ARBA" id="ARBA00035653"/>
    </source>
</evidence>
<proteinExistence type="inferred from homology"/>
<dbReference type="InterPro" id="IPR047945">
    <property type="entry name" value="MIB_synthase"/>
</dbReference>
<reference evidence="9" key="1">
    <citation type="submission" date="2022-10" db="EMBL/GenBank/DDBJ databases">
        <title>The complete genomes of actinobacterial strains from the NBC collection.</title>
        <authorList>
            <person name="Joergensen T.S."/>
            <person name="Alvarez Arevalo M."/>
            <person name="Sterndorff E.B."/>
            <person name="Faurdal D."/>
            <person name="Vuksanovic O."/>
            <person name="Mourched A.-S."/>
            <person name="Charusanti P."/>
            <person name="Shaw S."/>
            <person name="Blin K."/>
            <person name="Weber T."/>
        </authorList>
    </citation>
    <scope>NUCLEOTIDE SEQUENCE</scope>
    <source>
        <strain evidence="9">NBC_01482</strain>
    </source>
</reference>
<dbReference type="EMBL" id="CP109441">
    <property type="protein sequence ID" value="WUV46859.1"/>
    <property type="molecule type" value="Genomic_DNA"/>
</dbReference>
<dbReference type="EC" id="4.2.3.-" evidence="7"/>
<evidence type="ECO:0000256" key="2">
    <source>
        <dbReference type="ARBA" id="ARBA00022723"/>
    </source>
</evidence>
<sequence>MTSLDNDQTSHRDTVTDKPEPPGERLTNLLAGPHGLGTELAAHFSTMTRSEPEPTAPPAPGAMPAATLPGAGLRHLRGTGTPLGESAFRIPFRHATAEIEPYRELAWADGSAPPLYCPPATRIDDNLADRIDDRLTTWAESIGFTDEELEKLRRTGYGRLVMLTHTDSDDPDRLLVPAQMNTAWWMADDYYADDSALGADPTRLPQRLTLAMAALDPLPDAGEFTTPLEEVLREDKVLRAFGSAIANLRAHATPGQVQRACYATFTMFVSWTAYAAWRHTGESPSAWEYLAARQHDTFYTSMTLIDPVAGYELPANLFYDDRVRQAVFRAGTAAVLVNDLFSIKKDAADEVPVSNMVLQIAADRGCSLAEATEVTVDLHNRMVHQFEADHRALRAIPSPELQLFMRGVRDWMGGSFEWHNTNPRYR</sequence>
<keyword evidence="2 7" id="KW-0479">Metal-binding</keyword>
<evidence type="ECO:0000313" key="10">
    <source>
        <dbReference type="Proteomes" id="UP001432062"/>
    </source>
</evidence>
<name>A0ABZ1YUB9_9NOCA</name>
<feature type="region of interest" description="Disordered" evidence="8">
    <location>
        <begin position="1"/>
        <end position="32"/>
    </location>
</feature>
<dbReference type="InterPro" id="IPR008949">
    <property type="entry name" value="Isoprenoid_synthase_dom_sf"/>
</dbReference>
<evidence type="ECO:0000256" key="7">
    <source>
        <dbReference type="RuleBase" id="RU366034"/>
    </source>
</evidence>
<comment type="similarity">
    <text evidence="6">Belongs to the terpene synthase family. 2-methylisoborneol synthase subfamily.</text>
</comment>
<dbReference type="NCBIfam" id="NF041167">
    <property type="entry name" value="f2_encap_cargo2"/>
    <property type="match status" value="1"/>
</dbReference>
<dbReference type="SFLD" id="SFLDS00005">
    <property type="entry name" value="Isoprenoid_Synthase_Type_I"/>
    <property type="match status" value="1"/>
</dbReference>
<dbReference type="SFLD" id="SFLDG01020">
    <property type="entry name" value="Terpene_Cyclase_Like_2"/>
    <property type="match status" value="1"/>
</dbReference>
<gene>
    <name evidence="9" type="ORF">OG563_00925</name>
</gene>
<evidence type="ECO:0000256" key="8">
    <source>
        <dbReference type="SAM" id="MobiDB-lite"/>
    </source>
</evidence>
<accession>A0ABZ1YUB9</accession>
<feature type="compositionally biased region" description="Basic and acidic residues" evidence="8">
    <location>
        <begin position="8"/>
        <end position="23"/>
    </location>
</feature>
<keyword evidence="10" id="KW-1185">Reference proteome</keyword>
<evidence type="ECO:0000256" key="4">
    <source>
        <dbReference type="ARBA" id="ARBA00023239"/>
    </source>
</evidence>
<protein>
    <recommendedName>
        <fullName evidence="7">Terpene synthase</fullName>
        <ecNumber evidence="7">4.2.3.-</ecNumber>
    </recommendedName>
</protein>
<dbReference type="SUPFAM" id="SSF48576">
    <property type="entry name" value="Terpenoid synthases"/>
    <property type="match status" value="1"/>
</dbReference>
<dbReference type="Proteomes" id="UP001432062">
    <property type="component" value="Chromosome"/>
</dbReference>
<comment type="cofactor">
    <cofactor evidence="1 7">
        <name>Mg(2+)</name>
        <dbReference type="ChEBI" id="CHEBI:18420"/>
    </cofactor>
</comment>
<dbReference type="InterPro" id="IPR034686">
    <property type="entry name" value="Terpene_cyclase-like_2"/>
</dbReference>
<organism evidence="9 10">
    <name type="scientific">Nocardia vinacea</name>
    <dbReference type="NCBI Taxonomy" id="96468"/>
    <lineage>
        <taxon>Bacteria</taxon>
        <taxon>Bacillati</taxon>
        <taxon>Actinomycetota</taxon>
        <taxon>Actinomycetes</taxon>
        <taxon>Mycobacteriales</taxon>
        <taxon>Nocardiaceae</taxon>
        <taxon>Nocardia</taxon>
    </lineage>
</organism>
<keyword evidence="4 7" id="KW-0456">Lyase</keyword>